<dbReference type="PANTHER" id="PTHR43618">
    <property type="entry name" value="7-ALPHA-HYDROXYSTEROID DEHYDROGENASE"/>
    <property type="match status" value="1"/>
</dbReference>
<name>A0ABR3FRC6_9AGAR</name>
<evidence type="ECO:0000313" key="6">
    <source>
        <dbReference type="Proteomes" id="UP001465976"/>
    </source>
</evidence>
<dbReference type="EMBL" id="JBAHYK010000136">
    <property type="protein sequence ID" value="KAL0577811.1"/>
    <property type="molecule type" value="Genomic_DNA"/>
</dbReference>
<protein>
    <submittedName>
        <fullName evidence="5">Uncharacterized protein</fullName>
    </submittedName>
</protein>
<evidence type="ECO:0000256" key="2">
    <source>
        <dbReference type="ARBA" id="ARBA00022857"/>
    </source>
</evidence>
<keyword evidence="3" id="KW-0560">Oxidoreductase</keyword>
<organism evidence="5 6">
    <name type="scientific">Marasmius crinis-equi</name>
    <dbReference type="NCBI Taxonomy" id="585013"/>
    <lineage>
        <taxon>Eukaryota</taxon>
        <taxon>Fungi</taxon>
        <taxon>Dikarya</taxon>
        <taxon>Basidiomycota</taxon>
        <taxon>Agaricomycotina</taxon>
        <taxon>Agaricomycetes</taxon>
        <taxon>Agaricomycetidae</taxon>
        <taxon>Agaricales</taxon>
        <taxon>Marasmiineae</taxon>
        <taxon>Marasmiaceae</taxon>
        <taxon>Marasmius</taxon>
    </lineage>
</organism>
<dbReference type="SUPFAM" id="SSF51735">
    <property type="entry name" value="NAD(P)-binding Rossmann-fold domains"/>
    <property type="match status" value="1"/>
</dbReference>
<proteinExistence type="inferred from homology"/>
<keyword evidence="6" id="KW-1185">Reference proteome</keyword>
<sequence length="301" mass="32099">MSSLDHFKLSSVANLEGKIALVTGGGTGVGLTIAKGFAANGATVYITGRRLEVLQKVHEQHSNILPLQMDITKKEEISRAAEFIAQKHGKLNILVNNAGITEPFYPFTQTGDVVELPYAPGAEQGGDRWSSSTFFKMHDFASWAKVFETNTTAPFFVTMGFLDLLKSGAADSTSSVINIDSILGLSNAKMSYSLPAYNCSKAALEKLSMNLATEFAYNRIPVRVNCIAMGTFPSQVAGDRETLDAHLAKAPLAGTPGLCPLRRSGREEEVASTAVYLGSSMSGYTNGSVIVVDGGLHLVNP</sequence>
<dbReference type="Pfam" id="PF00106">
    <property type="entry name" value="adh_short"/>
    <property type="match status" value="1"/>
</dbReference>
<gene>
    <name evidence="5" type="ORF">V5O48_004178</name>
</gene>
<dbReference type="Pfam" id="PF13561">
    <property type="entry name" value="adh_short_C2"/>
    <property type="match status" value="1"/>
</dbReference>
<evidence type="ECO:0000256" key="1">
    <source>
        <dbReference type="ARBA" id="ARBA00006484"/>
    </source>
</evidence>
<comment type="similarity">
    <text evidence="1 4">Belongs to the short-chain dehydrogenases/reductases (SDR) family.</text>
</comment>
<dbReference type="Proteomes" id="UP001465976">
    <property type="component" value="Unassembled WGS sequence"/>
</dbReference>
<evidence type="ECO:0000256" key="4">
    <source>
        <dbReference type="RuleBase" id="RU000363"/>
    </source>
</evidence>
<dbReference type="InterPro" id="IPR036291">
    <property type="entry name" value="NAD(P)-bd_dom_sf"/>
</dbReference>
<dbReference type="Gene3D" id="3.40.50.720">
    <property type="entry name" value="NAD(P)-binding Rossmann-like Domain"/>
    <property type="match status" value="1"/>
</dbReference>
<dbReference type="CDD" id="cd05233">
    <property type="entry name" value="SDR_c"/>
    <property type="match status" value="1"/>
</dbReference>
<evidence type="ECO:0000256" key="3">
    <source>
        <dbReference type="ARBA" id="ARBA00023002"/>
    </source>
</evidence>
<evidence type="ECO:0000313" key="5">
    <source>
        <dbReference type="EMBL" id="KAL0577811.1"/>
    </source>
</evidence>
<dbReference type="InterPro" id="IPR052178">
    <property type="entry name" value="Sec_Metab_Biosynth_SDR"/>
</dbReference>
<dbReference type="InterPro" id="IPR002347">
    <property type="entry name" value="SDR_fam"/>
</dbReference>
<reference evidence="5 6" key="1">
    <citation type="submission" date="2024-02" db="EMBL/GenBank/DDBJ databases">
        <title>A draft genome for the cacao thread blight pathogen Marasmius crinis-equi.</title>
        <authorList>
            <person name="Cohen S.P."/>
            <person name="Baruah I.K."/>
            <person name="Amoako-Attah I."/>
            <person name="Bukari Y."/>
            <person name="Meinhardt L.W."/>
            <person name="Bailey B.A."/>
        </authorList>
    </citation>
    <scope>NUCLEOTIDE SEQUENCE [LARGE SCALE GENOMIC DNA]</scope>
    <source>
        <strain evidence="5 6">GH-76</strain>
    </source>
</reference>
<keyword evidence="2" id="KW-0521">NADP</keyword>
<dbReference type="PRINTS" id="PR00081">
    <property type="entry name" value="GDHRDH"/>
</dbReference>
<comment type="caution">
    <text evidence="5">The sequence shown here is derived from an EMBL/GenBank/DDBJ whole genome shotgun (WGS) entry which is preliminary data.</text>
</comment>
<dbReference type="PANTHER" id="PTHR43618:SF4">
    <property type="entry name" value="SHORT CHAIN DEHYDROGENASE_REDUCTASE FAMILY (AFU_ORTHOLOGUE AFUA_7G04540)"/>
    <property type="match status" value="1"/>
</dbReference>
<dbReference type="PRINTS" id="PR00080">
    <property type="entry name" value="SDRFAMILY"/>
</dbReference>
<accession>A0ABR3FRC6</accession>